<dbReference type="SUPFAM" id="SSF52540">
    <property type="entry name" value="P-loop containing nucleoside triphosphate hydrolases"/>
    <property type="match status" value="1"/>
</dbReference>
<keyword evidence="20" id="KW-1185">Reference proteome</keyword>
<evidence type="ECO:0000256" key="8">
    <source>
        <dbReference type="ARBA" id="ARBA00022741"/>
    </source>
</evidence>
<feature type="transmembrane region" description="Helical" evidence="16">
    <location>
        <begin position="12"/>
        <end position="33"/>
    </location>
</feature>
<dbReference type="GO" id="GO:0005886">
    <property type="term" value="C:plasma membrane"/>
    <property type="evidence" value="ECO:0007669"/>
    <property type="project" value="UniProtKB-SubCell"/>
</dbReference>
<keyword evidence="8" id="KW-0547">Nucleotide-binding</keyword>
<keyword evidence="13" id="KW-0829">Tyrosine-protein kinase</keyword>
<name>A0A1G6GCY6_9ACTN</name>
<comment type="catalytic activity">
    <reaction evidence="14">
        <text>L-tyrosyl-[protein] + ATP = O-phospho-L-tyrosyl-[protein] + ADP + H(+)</text>
        <dbReference type="Rhea" id="RHEA:10596"/>
        <dbReference type="Rhea" id="RHEA-COMP:10136"/>
        <dbReference type="Rhea" id="RHEA-COMP:20101"/>
        <dbReference type="ChEBI" id="CHEBI:15378"/>
        <dbReference type="ChEBI" id="CHEBI:30616"/>
        <dbReference type="ChEBI" id="CHEBI:46858"/>
        <dbReference type="ChEBI" id="CHEBI:61978"/>
        <dbReference type="ChEBI" id="CHEBI:456216"/>
    </reaction>
</comment>
<evidence type="ECO:0000256" key="6">
    <source>
        <dbReference type="ARBA" id="ARBA00022679"/>
    </source>
</evidence>
<dbReference type="GO" id="GO:0005524">
    <property type="term" value="F:ATP binding"/>
    <property type="evidence" value="ECO:0007669"/>
    <property type="project" value="UniProtKB-KW"/>
</dbReference>
<proteinExistence type="inferred from homology"/>
<evidence type="ECO:0000256" key="12">
    <source>
        <dbReference type="ARBA" id="ARBA00023136"/>
    </source>
</evidence>
<feature type="compositionally biased region" description="Pro residues" evidence="15">
    <location>
        <begin position="479"/>
        <end position="499"/>
    </location>
</feature>
<dbReference type="OrthoDB" id="9812433at2"/>
<reference evidence="19 20" key="1">
    <citation type="submission" date="2016-06" db="EMBL/GenBank/DDBJ databases">
        <authorList>
            <person name="Olsen C.W."/>
            <person name="Carey S."/>
            <person name="Hinshaw L."/>
            <person name="Karasin A.I."/>
        </authorList>
    </citation>
    <scope>NUCLEOTIDE SEQUENCE [LARGE SCALE GENOMIC DNA]</scope>
    <source>
        <strain evidence="19 20">LZ-22</strain>
    </source>
</reference>
<keyword evidence="6" id="KW-0808">Transferase</keyword>
<evidence type="ECO:0000256" key="15">
    <source>
        <dbReference type="SAM" id="MobiDB-lite"/>
    </source>
</evidence>
<evidence type="ECO:0000313" key="20">
    <source>
        <dbReference type="Proteomes" id="UP000199086"/>
    </source>
</evidence>
<dbReference type="PANTHER" id="PTHR32309:SF31">
    <property type="entry name" value="CAPSULAR EXOPOLYSACCHARIDE FAMILY"/>
    <property type="match status" value="1"/>
</dbReference>
<evidence type="ECO:0000256" key="5">
    <source>
        <dbReference type="ARBA" id="ARBA00022519"/>
    </source>
</evidence>
<keyword evidence="12 16" id="KW-0472">Membrane</keyword>
<evidence type="ECO:0000259" key="18">
    <source>
        <dbReference type="Pfam" id="PF13614"/>
    </source>
</evidence>
<accession>A0A1G6GCY6</accession>
<feature type="domain" description="Polysaccharide chain length determinant N-terminal" evidence="17">
    <location>
        <begin position="3"/>
        <end position="88"/>
    </location>
</feature>
<feature type="compositionally biased region" description="Basic and acidic residues" evidence="15">
    <location>
        <begin position="531"/>
        <end position="540"/>
    </location>
</feature>
<dbReference type="Pfam" id="PF13614">
    <property type="entry name" value="AAA_31"/>
    <property type="match status" value="1"/>
</dbReference>
<keyword evidence="7 16" id="KW-0812">Transmembrane</keyword>
<comment type="similarity">
    <text evidence="2">Belongs to the CpsC/CapA family.</text>
</comment>
<dbReference type="Proteomes" id="UP000199086">
    <property type="component" value="Unassembled WGS sequence"/>
</dbReference>
<dbReference type="InterPro" id="IPR025669">
    <property type="entry name" value="AAA_dom"/>
</dbReference>
<evidence type="ECO:0000256" key="7">
    <source>
        <dbReference type="ARBA" id="ARBA00022692"/>
    </source>
</evidence>
<dbReference type="STRING" id="1577474.GA0111570_101133"/>
<dbReference type="GO" id="GO:0004715">
    <property type="term" value="F:non-membrane spanning protein tyrosine kinase activity"/>
    <property type="evidence" value="ECO:0007669"/>
    <property type="project" value="UniProtKB-EC"/>
</dbReference>
<comment type="similarity">
    <text evidence="3">Belongs to the etk/wzc family.</text>
</comment>
<evidence type="ECO:0000256" key="4">
    <source>
        <dbReference type="ARBA" id="ARBA00022475"/>
    </source>
</evidence>
<keyword evidence="9" id="KW-0418">Kinase</keyword>
<evidence type="ECO:0000313" key="19">
    <source>
        <dbReference type="EMBL" id="SDB79862.1"/>
    </source>
</evidence>
<gene>
    <name evidence="19" type="ORF">GA0111570_101133</name>
</gene>
<keyword evidence="5" id="KW-0997">Cell inner membrane</keyword>
<feature type="domain" description="AAA" evidence="18">
    <location>
        <begin position="273"/>
        <end position="384"/>
    </location>
</feature>
<feature type="compositionally biased region" description="Polar residues" evidence="15">
    <location>
        <begin position="514"/>
        <end position="529"/>
    </location>
</feature>
<dbReference type="InterPro" id="IPR050445">
    <property type="entry name" value="Bact_polysacc_biosynth/exp"/>
</dbReference>
<evidence type="ECO:0000259" key="17">
    <source>
        <dbReference type="Pfam" id="PF02706"/>
    </source>
</evidence>
<dbReference type="Pfam" id="PF02706">
    <property type="entry name" value="Wzz"/>
    <property type="match status" value="1"/>
</dbReference>
<evidence type="ECO:0000256" key="9">
    <source>
        <dbReference type="ARBA" id="ARBA00022777"/>
    </source>
</evidence>
<evidence type="ECO:0000256" key="2">
    <source>
        <dbReference type="ARBA" id="ARBA00006683"/>
    </source>
</evidence>
<sequence>MQLRDFLAIIRARWITIVLTLLLVLAATVVTTLRIPPTYQASARVFLAASSSPKTSANAGGGYLLTSADLNTYVELLNSPVVLDPLRKTLGVSPSTPLVVTAVVSQSSPVLDITVQAESPKLAADAANAVGPELAKVGGAYAPLLASAGQGVTATAISSATAPSRPISPNLPRNVALGLLAGLGLGIGLALIRHFLDTRVRTEADVRALSDRPILGSLRLLPKSNDSDLVVEGDPHGLAAEEYRRLRTNLQFADVTTGGKHSFAVSSAMPSEGKTTTAVNLALAMADSGARVLLVDADLRHPSVAGAMGIEGGVGLTTVLLAHTTIENAAQRWGDTTLYILPSGAIPPNPSELLGSSAMEALFAQLLAAYDYVIVDAPPILPVVDPVLIDRLVGGMLIVVAADRTLKRDLAQAVRSLNVVEARIAGFALNMVQNSDSASRYGAYYPHGRNSRATRGGRASRIEKRRSRPVEAPHAITPAPVPTSPTTPSVPAPPSPAPTGQPFLSAAEDVLGWSSATQEDFGTSDTSPVDSRGHGRRFAD</sequence>
<dbReference type="InterPro" id="IPR027417">
    <property type="entry name" value="P-loop_NTPase"/>
</dbReference>
<evidence type="ECO:0000256" key="3">
    <source>
        <dbReference type="ARBA" id="ARBA00008883"/>
    </source>
</evidence>
<evidence type="ECO:0000256" key="14">
    <source>
        <dbReference type="ARBA" id="ARBA00053015"/>
    </source>
</evidence>
<evidence type="ECO:0000256" key="13">
    <source>
        <dbReference type="ARBA" id="ARBA00023137"/>
    </source>
</evidence>
<keyword evidence="4" id="KW-1003">Cell membrane</keyword>
<dbReference type="InterPro" id="IPR005702">
    <property type="entry name" value="Wzc-like_C"/>
</dbReference>
<organism evidence="19 20">
    <name type="scientific">Raineyella antarctica</name>
    <dbReference type="NCBI Taxonomy" id="1577474"/>
    <lineage>
        <taxon>Bacteria</taxon>
        <taxon>Bacillati</taxon>
        <taxon>Actinomycetota</taxon>
        <taxon>Actinomycetes</taxon>
        <taxon>Propionibacteriales</taxon>
        <taxon>Propionibacteriaceae</taxon>
        <taxon>Raineyella</taxon>
    </lineage>
</organism>
<dbReference type="RefSeq" id="WP_092605354.1">
    <property type="nucleotide sequence ID" value="NZ_FMYF01000001.1"/>
</dbReference>
<evidence type="ECO:0000256" key="11">
    <source>
        <dbReference type="ARBA" id="ARBA00022989"/>
    </source>
</evidence>
<evidence type="ECO:0000256" key="10">
    <source>
        <dbReference type="ARBA" id="ARBA00022840"/>
    </source>
</evidence>
<dbReference type="AlphaFoldDB" id="A0A1G6GCY6"/>
<feature type="region of interest" description="Disordered" evidence="15">
    <location>
        <begin position="443"/>
        <end position="540"/>
    </location>
</feature>
<keyword evidence="11 16" id="KW-1133">Transmembrane helix</keyword>
<dbReference type="Gene3D" id="3.40.50.300">
    <property type="entry name" value="P-loop containing nucleotide triphosphate hydrolases"/>
    <property type="match status" value="1"/>
</dbReference>
<evidence type="ECO:0000256" key="1">
    <source>
        <dbReference type="ARBA" id="ARBA00004429"/>
    </source>
</evidence>
<keyword evidence="10" id="KW-0067">ATP-binding</keyword>
<dbReference type="EMBL" id="FMYF01000001">
    <property type="protein sequence ID" value="SDB79862.1"/>
    <property type="molecule type" value="Genomic_DNA"/>
</dbReference>
<dbReference type="CDD" id="cd05387">
    <property type="entry name" value="BY-kinase"/>
    <property type="match status" value="1"/>
</dbReference>
<dbReference type="PANTHER" id="PTHR32309">
    <property type="entry name" value="TYROSINE-PROTEIN KINASE"/>
    <property type="match status" value="1"/>
</dbReference>
<dbReference type="InterPro" id="IPR003856">
    <property type="entry name" value="LPS_length_determ_N"/>
</dbReference>
<evidence type="ECO:0000256" key="16">
    <source>
        <dbReference type="SAM" id="Phobius"/>
    </source>
</evidence>
<dbReference type="NCBIfam" id="TIGR01007">
    <property type="entry name" value="eps_fam"/>
    <property type="match status" value="1"/>
</dbReference>
<protein>
    <submittedName>
        <fullName evidence="19">Capsular exopolysaccharide family</fullName>
    </submittedName>
</protein>
<comment type="subcellular location">
    <subcellularLocation>
        <location evidence="1">Cell inner membrane</location>
        <topology evidence="1">Multi-pass membrane protein</topology>
    </subcellularLocation>
</comment>